<reference evidence="4" key="1">
    <citation type="journal article" date="2014" name="Nat. Commun.">
        <title>Multiple recent horizontal transfers of a large genomic region in cheese making fungi.</title>
        <authorList>
            <person name="Cheeseman K."/>
            <person name="Ropars J."/>
            <person name="Renault P."/>
            <person name="Dupont J."/>
            <person name="Gouzy J."/>
            <person name="Branca A."/>
            <person name="Abraham A.L."/>
            <person name="Ceppi M."/>
            <person name="Conseiller E."/>
            <person name="Debuchy R."/>
            <person name="Malagnac F."/>
            <person name="Goarin A."/>
            <person name="Silar P."/>
            <person name="Lacoste S."/>
            <person name="Sallet E."/>
            <person name="Bensimon A."/>
            <person name="Giraud T."/>
            <person name="Brygoo Y."/>
        </authorList>
    </citation>
    <scope>NUCLEOTIDE SEQUENCE [LARGE SCALE GENOMIC DNA]</scope>
    <source>
        <strain evidence="4">FM164</strain>
    </source>
</reference>
<evidence type="ECO:0000256" key="3">
    <source>
        <dbReference type="PROSITE-ProRule" id="PRU00023"/>
    </source>
</evidence>
<dbReference type="PANTHER" id="PTHR24161:SF119">
    <property type="entry name" value="ANKYRIN REPEAT DOMAIN 44"/>
    <property type="match status" value="1"/>
</dbReference>
<dbReference type="OrthoDB" id="20872at2759"/>
<dbReference type="InterPro" id="IPR002110">
    <property type="entry name" value="Ankyrin_rpt"/>
</dbReference>
<dbReference type="PROSITE" id="PS50297">
    <property type="entry name" value="ANK_REP_REGION"/>
    <property type="match status" value="2"/>
</dbReference>
<dbReference type="Pfam" id="PF13606">
    <property type="entry name" value="Ank_3"/>
    <property type="match status" value="1"/>
</dbReference>
<feature type="repeat" description="ANK" evidence="3">
    <location>
        <begin position="378"/>
        <end position="411"/>
    </location>
</feature>
<accession>W6Q770</accession>
<evidence type="ECO:0000256" key="1">
    <source>
        <dbReference type="ARBA" id="ARBA00022737"/>
    </source>
</evidence>
<sequence length="440" mass="48231">MSAPRTTKEGPFSTIPKELYLAISEFLPSLSDLNAFARTTTATYSLLNTDLYKRDAKSPNPKSLFWAATTDNTSTALKALSAGFDIESKTEINTGQQLKGCTPILLAAYYNSPAVLKLLLLNDKANPNTPDDKWLCSPLSWAVKECCIAIVQTLLSDSRTDVNQQDKIGDTALMIAVNYQPAMVPLLLCSGRADPRVGNLQGWTPLSRAAQEIDGDVGMLLADHLRLIIQGDDGEEECQHVFFYAAVMGYVDIVHYMVKCYGEKVDPNAEERQYGRGAFAIAASAERLEVVQFLLEWKATNPNVQTDWTKQTPLFVAAQHGHDEIVALLLDSGRVDLEIADKHGTTPLGIAAERNHEDIVRRLLAGPRRANPNARDKKGRTPLFHAALSGRLGVVIILLEADGIDLQLSDAEGKTPVAVALEYGNRQVAEVLQRYIDSEP</sequence>
<dbReference type="Pfam" id="PF12796">
    <property type="entry name" value="Ank_2"/>
    <property type="match status" value="2"/>
</dbReference>
<dbReference type="Proteomes" id="UP000030686">
    <property type="component" value="Unassembled WGS sequence"/>
</dbReference>
<name>W6Q770_PENRF</name>
<keyword evidence="1" id="KW-0677">Repeat</keyword>
<evidence type="ECO:0000313" key="5">
    <source>
        <dbReference type="Proteomes" id="UP000030686"/>
    </source>
</evidence>
<dbReference type="InterPro" id="IPR036770">
    <property type="entry name" value="Ankyrin_rpt-contain_sf"/>
</dbReference>
<dbReference type="EMBL" id="HG792016">
    <property type="protein sequence ID" value="CDM32210.1"/>
    <property type="molecule type" value="Genomic_DNA"/>
</dbReference>
<dbReference type="PANTHER" id="PTHR24161">
    <property type="entry name" value="ANK_REP_REGION DOMAIN-CONTAINING PROTEIN-RELATED"/>
    <property type="match status" value="1"/>
</dbReference>
<proteinExistence type="predicted"/>
<dbReference type="PROSITE" id="PS50088">
    <property type="entry name" value="ANK_REPEAT"/>
    <property type="match status" value="3"/>
</dbReference>
<feature type="repeat" description="ANK" evidence="3">
    <location>
        <begin position="309"/>
        <end position="333"/>
    </location>
</feature>
<feature type="repeat" description="ANK" evidence="3">
    <location>
        <begin position="343"/>
        <end position="364"/>
    </location>
</feature>
<dbReference type="SMART" id="SM00248">
    <property type="entry name" value="ANK"/>
    <property type="match status" value="9"/>
</dbReference>
<keyword evidence="2 3" id="KW-0040">ANK repeat</keyword>
<dbReference type="GO" id="GO:0019706">
    <property type="term" value="F:protein-cysteine S-palmitoyltransferase activity"/>
    <property type="evidence" value="ECO:0007669"/>
    <property type="project" value="UniProtKB-EC"/>
</dbReference>
<dbReference type="OMA" id="QHVFFYA"/>
<evidence type="ECO:0000313" key="4">
    <source>
        <dbReference type="EMBL" id="CDM32210.1"/>
    </source>
</evidence>
<protein>
    <submittedName>
        <fullName evidence="4">Ankyrin repeat-containing domain</fullName>
    </submittedName>
</protein>
<organism evidence="4 5">
    <name type="scientific">Penicillium roqueforti (strain FM164)</name>
    <dbReference type="NCBI Taxonomy" id="1365484"/>
    <lineage>
        <taxon>Eukaryota</taxon>
        <taxon>Fungi</taxon>
        <taxon>Dikarya</taxon>
        <taxon>Ascomycota</taxon>
        <taxon>Pezizomycotina</taxon>
        <taxon>Eurotiomycetes</taxon>
        <taxon>Eurotiomycetidae</taxon>
        <taxon>Eurotiales</taxon>
        <taxon>Aspergillaceae</taxon>
        <taxon>Penicillium</taxon>
    </lineage>
</organism>
<gene>
    <name evidence="4" type="ORF">PROQFM164_S02g002361</name>
</gene>
<dbReference type="STRING" id="1365484.W6Q770"/>
<dbReference type="SUPFAM" id="SSF48403">
    <property type="entry name" value="Ankyrin repeat"/>
    <property type="match status" value="1"/>
</dbReference>
<evidence type="ECO:0000256" key="2">
    <source>
        <dbReference type="ARBA" id="ARBA00023043"/>
    </source>
</evidence>
<dbReference type="AlphaFoldDB" id="W6Q770"/>
<keyword evidence="5" id="KW-1185">Reference proteome</keyword>
<dbReference type="Gene3D" id="1.25.40.20">
    <property type="entry name" value="Ankyrin repeat-containing domain"/>
    <property type="match status" value="3"/>
</dbReference>